<feature type="compositionally biased region" description="Low complexity" evidence="1">
    <location>
        <begin position="89"/>
        <end position="100"/>
    </location>
</feature>
<evidence type="ECO:0000256" key="1">
    <source>
        <dbReference type="SAM" id="MobiDB-lite"/>
    </source>
</evidence>
<feature type="region of interest" description="Disordered" evidence="1">
    <location>
        <begin position="78"/>
        <end position="102"/>
    </location>
</feature>
<sequence length="119" mass="12525">GGRRRSWEVGLLPRSGWPLGAEKGAEVGAGGGTDPPTPFLFWGSRRGVRRSARHKGAGRMQAEARVGGAAAVDGGAARKYAHRCHHQQRPPQQALHQQPQIGTWPHLLAGGVAGAVSKT</sequence>
<proteinExistence type="predicted"/>
<feature type="non-terminal residue" evidence="2">
    <location>
        <position position="1"/>
    </location>
</feature>
<feature type="non-terminal residue" evidence="2">
    <location>
        <position position="119"/>
    </location>
</feature>
<reference evidence="2" key="1">
    <citation type="submission" date="2015-07" db="EMBL/GenBank/DDBJ databases">
        <title>Transcriptome Assembly of Anthurium amnicola.</title>
        <authorList>
            <person name="Suzuki J."/>
        </authorList>
    </citation>
    <scope>NUCLEOTIDE SEQUENCE</scope>
</reference>
<dbReference type="EMBL" id="GDJX01010714">
    <property type="protein sequence ID" value="JAT57222.1"/>
    <property type="molecule type" value="Transcribed_RNA"/>
</dbReference>
<protein>
    <submittedName>
        <fullName evidence="2">Mitochondrial substrate carrier family protein B</fullName>
    </submittedName>
</protein>
<feature type="compositionally biased region" description="Basic residues" evidence="1">
    <location>
        <begin position="79"/>
        <end position="88"/>
    </location>
</feature>
<organism evidence="2">
    <name type="scientific">Anthurium amnicola</name>
    <dbReference type="NCBI Taxonomy" id="1678845"/>
    <lineage>
        <taxon>Eukaryota</taxon>
        <taxon>Viridiplantae</taxon>
        <taxon>Streptophyta</taxon>
        <taxon>Embryophyta</taxon>
        <taxon>Tracheophyta</taxon>
        <taxon>Spermatophyta</taxon>
        <taxon>Magnoliopsida</taxon>
        <taxon>Liliopsida</taxon>
        <taxon>Araceae</taxon>
        <taxon>Pothoideae</taxon>
        <taxon>Potheae</taxon>
        <taxon>Anthurium</taxon>
    </lineage>
</organism>
<dbReference type="AlphaFoldDB" id="A0A1D1YRI6"/>
<gene>
    <name evidence="2" type="primary">mcfB_14</name>
    <name evidence="2" type="ORF">g.38108</name>
</gene>
<name>A0A1D1YRI6_9ARAE</name>
<accession>A0A1D1YRI6</accession>
<feature type="region of interest" description="Disordered" evidence="1">
    <location>
        <begin position="1"/>
        <end position="42"/>
    </location>
</feature>
<evidence type="ECO:0000313" key="2">
    <source>
        <dbReference type="EMBL" id="JAT57222.1"/>
    </source>
</evidence>